<evidence type="ECO:0000313" key="4">
    <source>
        <dbReference type="Proteomes" id="UP001171902"/>
    </source>
</evidence>
<name>A0ABT7YYD6_9ACTN</name>
<reference evidence="3" key="1">
    <citation type="submission" date="2023-06" db="EMBL/GenBank/DDBJ databases">
        <title>Gycomyces niveus sp.nov., a novel actinomycete isolated from soil in Shouguang.</title>
        <authorList>
            <person name="Yang X."/>
            <person name="Zhao J."/>
        </authorList>
    </citation>
    <scope>NUCLEOTIDE SEQUENCE</scope>
    <source>
        <strain evidence="3">NEAU C2</strain>
    </source>
</reference>
<feature type="region of interest" description="Disordered" evidence="1">
    <location>
        <begin position="53"/>
        <end position="107"/>
    </location>
</feature>
<keyword evidence="4" id="KW-1185">Reference proteome</keyword>
<keyword evidence="2" id="KW-0812">Transmembrane</keyword>
<keyword evidence="2" id="KW-1133">Transmembrane helix</keyword>
<sequence>MTYPSQPGYPTPQYGGQSPQPQQQNNLWLIGGAVLTVLIIIMTVILLVVQRTQGSSDNEGSGGDGTDSSEGATEGGDNGGDDGGGDGGDNGGDDGGDDGGNAPASGLVSEACDAFDMSAFEEAFGAVDPDLTSRTETSTNGLGSLSCNFYNENATGLSVRINDYEDAEGAVDWVELDAEYYGTDSDYEYTEYTAYGDAGSYYTSTTSGTKSLYMNVAVGSLVVYVSATLWDGENIDEAAAKAAMENLVEQSGELFADFT</sequence>
<protein>
    <recommendedName>
        <fullName evidence="5">DUF3558 domain-containing protein</fullName>
    </recommendedName>
</protein>
<evidence type="ECO:0000256" key="2">
    <source>
        <dbReference type="SAM" id="Phobius"/>
    </source>
</evidence>
<evidence type="ECO:0000256" key="1">
    <source>
        <dbReference type="SAM" id="MobiDB-lite"/>
    </source>
</evidence>
<organism evidence="3 4">
    <name type="scientific">Glycomyces tritici</name>
    <dbReference type="NCBI Taxonomy" id="2665176"/>
    <lineage>
        <taxon>Bacteria</taxon>
        <taxon>Bacillati</taxon>
        <taxon>Actinomycetota</taxon>
        <taxon>Actinomycetes</taxon>
        <taxon>Glycomycetales</taxon>
        <taxon>Glycomycetaceae</taxon>
        <taxon>Glycomyces</taxon>
    </lineage>
</organism>
<accession>A0ABT7YYD6</accession>
<gene>
    <name evidence="3" type="ORF">QWI33_26935</name>
</gene>
<evidence type="ECO:0000313" key="3">
    <source>
        <dbReference type="EMBL" id="MDN3243379.1"/>
    </source>
</evidence>
<dbReference type="Proteomes" id="UP001171902">
    <property type="component" value="Unassembled WGS sequence"/>
</dbReference>
<dbReference type="EMBL" id="JAUEMJ010000013">
    <property type="protein sequence ID" value="MDN3243379.1"/>
    <property type="molecule type" value="Genomic_DNA"/>
</dbReference>
<keyword evidence="2" id="KW-0472">Membrane</keyword>
<feature type="region of interest" description="Disordered" evidence="1">
    <location>
        <begin position="1"/>
        <end position="21"/>
    </location>
</feature>
<proteinExistence type="predicted"/>
<feature type="transmembrane region" description="Helical" evidence="2">
    <location>
        <begin position="27"/>
        <end position="49"/>
    </location>
</feature>
<dbReference type="RefSeq" id="WP_289959784.1">
    <property type="nucleotide sequence ID" value="NZ_JAUEMJ010000013.1"/>
</dbReference>
<comment type="caution">
    <text evidence="3">The sequence shown here is derived from an EMBL/GenBank/DDBJ whole genome shotgun (WGS) entry which is preliminary data.</text>
</comment>
<evidence type="ECO:0008006" key="5">
    <source>
        <dbReference type="Google" id="ProtNLM"/>
    </source>
</evidence>